<gene>
    <name evidence="5" type="primary">RS18</name>
    <name evidence="6" type="ORF">A0H76_1842</name>
    <name evidence="5" type="ORF">HERIO_942</name>
</gene>
<evidence type="ECO:0000313" key="8">
    <source>
        <dbReference type="Proteomes" id="UP000192501"/>
    </source>
</evidence>
<accession>A0A1X0QBM8</accession>
<evidence type="ECO:0000256" key="1">
    <source>
        <dbReference type="ARBA" id="ARBA00008080"/>
    </source>
</evidence>
<dbReference type="SUPFAM" id="SSF46946">
    <property type="entry name" value="S13-like H2TH domain"/>
    <property type="match status" value="1"/>
</dbReference>
<keyword evidence="2 4" id="KW-0689">Ribosomal protein</keyword>
<dbReference type="GO" id="GO:0003723">
    <property type="term" value="F:RNA binding"/>
    <property type="evidence" value="ECO:0007669"/>
    <property type="project" value="InterPro"/>
</dbReference>
<comment type="similarity">
    <text evidence="1 4">Belongs to the universal ribosomal protein uS13 family.</text>
</comment>
<name>A0A1X0QBM8_9MICR</name>
<evidence type="ECO:0000313" key="6">
    <source>
        <dbReference type="EMBL" id="ORD98847.1"/>
    </source>
</evidence>
<reference evidence="7 8" key="1">
    <citation type="journal article" date="2017" name="Environ. Microbiol.">
        <title>Decay of the glycolytic pathway and adaptation to intranuclear parasitism within Enterocytozoonidae microsporidia.</title>
        <authorList>
            <person name="Wiredu Boakye D."/>
            <person name="Jaroenlak P."/>
            <person name="Prachumwat A."/>
            <person name="Williams T.A."/>
            <person name="Bateman K.S."/>
            <person name="Itsathitphaisarn O."/>
            <person name="Sritunyalucksana K."/>
            <person name="Paszkiewicz K.H."/>
            <person name="Moore K.A."/>
            <person name="Stentiford G.D."/>
            <person name="Williams B.A."/>
        </authorList>
    </citation>
    <scope>NUCLEOTIDE SEQUENCE [LARGE SCALE GENOMIC DNA]</scope>
    <source>
        <strain evidence="6">Canceri</strain>
        <strain evidence="8">canceri</strain>
        <strain evidence="5 7">GB1</strain>
    </source>
</reference>
<dbReference type="InterPro" id="IPR001892">
    <property type="entry name" value="Ribosomal_uS13"/>
</dbReference>
<dbReference type="EMBL" id="LVKB01000037">
    <property type="protein sequence ID" value="ORD97166.1"/>
    <property type="molecule type" value="Genomic_DNA"/>
</dbReference>
<keyword evidence="7" id="KW-1185">Reference proteome</keyword>
<dbReference type="AlphaFoldDB" id="A0A1X0QBM8"/>
<proteinExistence type="inferred from homology"/>
<protein>
    <submittedName>
        <fullName evidence="5">RS18</fullName>
    </submittedName>
</protein>
<dbReference type="Gene3D" id="1.10.8.50">
    <property type="match status" value="1"/>
</dbReference>
<dbReference type="FunFam" id="1.10.8.50:FF:000001">
    <property type="entry name" value="30S ribosomal protein S13"/>
    <property type="match status" value="1"/>
</dbReference>
<dbReference type="Proteomes" id="UP000192356">
    <property type="component" value="Unassembled WGS sequence"/>
</dbReference>
<organism evidence="5 7">
    <name type="scientific">Hepatospora eriocheir</name>
    <dbReference type="NCBI Taxonomy" id="1081669"/>
    <lineage>
        <taxon>Eukaryota</taxon>
        <taxon>Fungi</taxon>
        <taxon>Fungi incertae sedis</taxon>
        <taxon>Microsporidia</taxon>
        <taxon>Hepatosporidae</taxon>
        <taxon>Hepatospora</taxon>
    </lineage>
</organism>
<evidence type="ECO:0000256" key="2">
    <source>
        <dbReference type="ARBA" id="ARBA00022980"/>
    </source>
</evidence>
<keyword evidence="3 4" id="KW-0687">Ribonucleoprotein</keyword>
<dbReference type="PIRSF" id="PIRSF002134">
    <property type="entry name" value="Ribosomal_S13"/>
    <property type="match status" value="1"/>
</dbReference>
<comment type="caution">
    <text evidence="5">The sequence shown here is derived from an EMBL/GenBank/DDBJ whole genome shotgun (WGS) entry which is preliminary data.</text>
</comment>
<evidence type="ECO:0000313" key="7">
    <source>
        <dbReference type="Proteomes" id="UP000192356"/>
    </source>
</evidence>
<dbReference type="PANTHER" id="PTHR10871">
    <property type="entry name" value="30S RIBOSOMAL PROTEIN S13/40S RIBOSOMAL PROTEIN S18"/>
    <property type="match status" value="1"/>
</dbReference>
<dbReference type="VEuPathDB" id="MicrosporidiaDB:A0H76_1842"/>
<dbReference type="PANTHER" id="PTHR10871:SF3">
    <property type="entry name" value="SMALL RIBOSOMAL SUBUNIT PROTEIN US13"/>
    <property type="match status" value="1"/>
</dbReference>
<dbReference type="VEuPathDB" id="MicrosporidiaDB:HERIO_942"/>
<dbReference type="InterPro" id="IPR010979">
    <property type="entry name" value="Ribosomal_uS13-like_H2TH"/>
</dbReference>
<sequence length="158" mass="18122">MALKTKDNRRKFDADNMQHIVRLFNTNIDGTKKVAYSITKIRGIGRRIGHAITTQAKVDTNKFAGELNQEEINRLVDVINNPLEYGIPNYMLNNQKDYETGEDQHLVGIKLDGLHRMLIERGKKHGEVRKCRLAMGLKVRGQHTNANGRRKKVFGKKK</sequence>
<dbReference type="PROSITE" id="PS50159">
    <property type="entry name" value="RIBOSOMAL_S13_2"/>
    <property type="match status" value="1"/>
</dbReference>
<dbReference type="EMBL" id="LTAI01000415">
    <property type="protein sequence ID" value="ORD98847.1"/>
    <property type="molecule type" value="Genomic_DNA"/>
</dbReference>
<dbReference type="Proteomes" id="UP000192501">
    <property type="component" value="Unassembled WGS sequence"/>
</dbReference>
<dbReference type="Pfam" id="PF00416">
    <property type="entry name" value="Ribosomal_S13"/>
    <property type="match status" value="1"/>
</dbReference>
<dbReference type="GO" id="GO:0005829">
    <property type="term" value="C:cytosol"/>
    <property type="evidence" value="ECO:0007669"/>
    <property type="project" value="TreeGrafter"/>
</dbReference>
<evidence type="ECO:0000256" key="3">
    <source>
        <dbReference type="ARBA" id="ARBA00023274"/>
    </source>
</evidence>
<evidence type="ECO:0000256" key="4">
    <source>
        <dbReference type="RuleBase" id="RU003830"/>
    </source>
</evidence>
<dbReference type="OrthoDB" id="1702480at2759"/>
<dbReference type="Gene3D" id="4.10.910.10">
    <property type="entry name" value="30s ribosomal protein s13, domain 2"/>
    <property type="match status" value="1"/>
</dbReference>
<evidence type="ECO:0000313" key="5">
    <source>
        <dbReference type="EMBL" id="ORD97166.1"/>
    </source>
</evidence>
<dbReference type="GO" id="GO:0003735">
    <property type="term" value="F:structural constituent of ribosome"/>
    <property type="evidence" value="ECO:0007669"/>
    <property type="project" value="InterPro"/>
</dbReference>
<dbReference type="GO" id="GO:0015935">
    <property type="term" value="C:small ribosomal subunit"/>
    <property type="evidence" value="ECO:0007669"/>
    <property type="project" value="TreeGrafter"/>
</dbReference>
<dbReference type="GO" id="GO:0006412">
    <property type="term" value="P:translation"/>
    <property type="evidence" value="ECO:0007669"/>
    <property type="project" value="InterPro"/>
</dbReference>
<dbReference type="InterPro" id="IPR027437">
    <property type="entry name" value="Rbsml_uS13_C"/>
</dbReference>